<dbReference type="Pfam" id="PF08240">
    <property type="entry name" value="ADH_N"/>
    <property type="match status" value="1"/>
</dbReference>
<dbReference type="Pfam" id="PF00107">
    <property type="entry name" value="ADH_zinc_N"/>
    <property type="match status" value="1"/>
</dbReference>
<dbReference type="CDD" id="cd08254">
    <property type="entry name" value="hydroxyacyl_CoA_DH"/>
    <property type="match status" value="1"/>
</dbReference>
<dbReference type="InterPro" id="IPR002328">
    <property type="entry name" value="ADH_Zn_CS"/>
</dbReference>
<evidence type="ECO:0000313" key="7">
    <source>
        <dbReference type="Proteomes" id="UP000305883"/>
    </source>
</evidence>
<dbReference type="InterPro" id="IPR036291">
    <property type="entry name" value="NAD(P)-bd_dom_sf"/>
</dbReference>
<dbReference type="PANTHER" id="PTHR43401:SF2">
    <property type="entry name" value="L-THREONINE 3-DEHYDROGENASE"/>
    <property type="match status" value="1"/>
</dbReference>
<evidence type="ECO:0000256" key="2">
    <source>
        <dbReference type="ARBA" id="ARBA00022833"/>
    </source>
</evidence>
<dbReference type="SMART" id="SM00829">
    <property type="entry name" value="PKS_ER"/>
    <property type="match status" value="1"/>
</dbReference>
<dbReference type="InterPro" id="IPR020843">
    <property type="entry name" value="ER"/>
</dbReference>
<dbReference type="GO" id="GO:0016491">
    <property type="term" value="F:oxidoreductase activity"/>
    <property type="evidence" value="ECO:0007669"/>
    <property type="project" value="UniProtKB-KW"/>
</dbReference>
<dbReference type="PROSITE" id="PS00059">
    <property type="entry name" value="ADH_ZINC"/>
    <property type="match status" value="1"/>
</dbReference>
<evidence type="ECO:0000256" key="1">
    <source>
        <dbReference type="ARBA" id="ARBA00022723"/>
    </source>
</evidence>
<dbReference type="EMBL" id="MWPZ01000003">
    <property type="protein sequence ID" value="TID02565.1"/>
    <property type="molecule type" value="Genomic_DNA"/>
</dbReference>
<gene>
    <name evidence="6" type="ORF">CH35J_004772</name>
</gene>
<name>A0A4T0WAN0_9PEZI</name>
<evidence type="ECO:0000256" key="3">
    <source>
        <dbReference type="ARBA" id="ARBA00023002"/>
    </source>
</evidence>
<keyword evidence="2 4" id="KW-0862">Zinc</keyword>
<reference evidence="6 7" key="1">
    <citation type="journal article" date="2019" name="Genome Biol. Evol.">
        <title>Genomic Plasticity Mediated by Transposable Elements in the Plant Pathogenic Fungus Colletotrichum higginsianum.</title>
        <authorList>
            <person name="Tsushima A."/>
            <person name="Gan P."/>
            <person name="Kumakura N."/>
            <person name="Narusaka M."/>
            <person name="Takano Y."/>
            <person name="Narusaka Y."/>
            <person name="Shirasu K."/>
        </authorList>
    </citation>
    <scope>NUCLEOTIDE SEQUENCE [LARGE SCALE GENOMIC DNA]</scope>
    <source>
        <strain evidence="6 7">MAFF305635-RFP</strain>
    </source>
</reference>
<dbReference type="Gene3D" id="3.90.180.10">
    <property type="entry name" value="Medium-chain alcohol dehydrogenases, catalytic domain"/>
    <property type="match status" value="1"/>
</dbReference>
<comment type="similarity">
    <text evidence="4">Belongs to the zinc-containing alcohol dehydrogenase family.</text>
</comment>
<accession>A0A4T0WAN0</accession>
<dbReference type="Gene3D" id="3.40.50.720">
    <property type="entry name" value="NAD(P)-binding Rossmann-like Domain"/>
    <property type="match status" value="1"/>
</dbReference>
<dbReference type="GO" id="GO:0008270">
    <property type="term" value="F:zinc ion binding"/>
    <property type="evidence" value="ECO:0007669"/>
    <property type="project" value="InterPro"/>
</dbReference>
<evidence type="ECO:0000259" key="5">
    <source>
        <dbReference type="SMART" id="SM00829"/>
    </source>
</evidence>
<dbReference type="InterPro" id="IPR011032">
    <property type="entry name" value="GroES-like_sf"/>
</dbReference>
<feature type="domain" description="Enoyl reductase (ER)" evidence="5">
    <location>
        <begin position="12"/>
        <end position="320"/>
    </location>
</feature>
<sequence>MLAYQYESPAIGLQLRHLPIPEPGPDCVQIRVKAAGLCHSDCHLIKGHDAALVKRPITLGHEVSGIVTKAGANVAEYRPGDRVAVSLLAHPLDLEDRSWAMAIGLGFDGGYAEYTVAPASRIVRIPDGVAFSEAAIATDAMATAYHAVMIEAGVHSGTTVGIIGIGGLGMHGLGFASLSGANVYGVDIVESKFAQARRLGARGCFTSLEDAGGDVVFDVMVDFVGAQETTSSALKRVKQGGKVVVVGLAAGELTISSTDLIERSISLVGSFGASESDLNNVLGLLARKEIEPQLEEIHFASIPAGLDTLDKGGVQGRLWADPSKLERGGSSE</sequence>
<keyword evidence="3" id="KW-0560">Oxidoreductase</keyword>
<evidence type="ECO:0000313" key="6">
    <source>
        <dbReference type="EMBL" id="TID02565.1"/>
    </source>
</evidence>
<comment type="caution">
    <text evidence="6">The sequence shown here is derived from an EMBL/GenBank/DDBJ whole genome shotgun (WGS) entry which is preliminary data.</text>
</comment>
<organism evidence="6 7">
    <name type="scientific">Colletotrichum higginsianum</name>
    <dbReference type="NCBI Taxonomy" id="80884"/>
    <lineage>
        <taxon>Eukaryota</taxon>
        <taxon>Fungi</taxon>
        <taxon>Dikarya</taxon>
        <taxon>Ascomycota</taxon>
        <taxon>Pezizomycotina</taxon>
        <taxon>Sordariomycetes</taxon>
        <taxon>Hypocreomycetidae</taxon>
        <taxon>Glomerellales</taxon>
        <taxon>Glomerellaceae</taxon>
        <taxon>Colletotrichum</taxon>
        <taxon>Colletotrichum destructivum species complex</taxon>
    </lineage>
</organism>
<dbReference type="SUPFAM" id="SSF51735">
    <property type="entry name" value="NAD(P)-binding Rossmann-fold domains"/>
    <property type="match status" value="1"/>
</dbReference>
<dbReference type="OrthoDB" id="256333at2759"/>
<dbReference type="SUPFAM" id="SSF50129">
    <property type="entry name" value="GroES-like"/>
    <property type="match status" value="1"/>
</dbReference>
<evidence type="ECO:0000256" key="4">
    <source>
        <dbReference type="RuleBase" id="RU361277"/>
    </source>
</evidence>
<dbReference type="Proteomes" id="UP000305883">
    <property type="component" value="Unassembled WGS sequence"/>
</dbReference>
<keyword evidence="1 4" id="KW-0479">Metal-binding</keyword>
<dbReference type="InterPro" id="IPR013149">
    <property type="entry name" value="ADH-like_C"/>
</dbReference>
<protein>
    <submittedName>
        <fullName evidence="6">Alcohol dehydrogenase</fullName>
    </submittedName>
</protein>
<dbReference type="AlphaFoldDB" id="A0A4T0WAN0"/>
<dbReference type="InterPro" id="IPR013154">
    <property type="entry name" value="ADH-like_N"/>
</dbReference>
<dbReference type="InterPro" id="IPR050129">
    <property type="entry name" value="Zn_alcohol_dh"/>
</dbReference>
<proteinExistence type="inferred from homology"/>
<dbReference type="PANTHER" id="PTHR43401">
    <property type="entry name" value="L-THREONINE 3-DEHYDROGENASE"/>
    <property type="match status" value="1"/>
</dbReference>
<comment type="cofactor">
    <cofactor evidence="4">
        <name>Zn(2+)</name>
        <dbReference type="ChEBI" id="CHEBI:29105"/>
    </cofactor>
</comment>